<dbReference type="PIRSF" id="PIRSF012508">
    <property type="entry name" value="YerC"/>
    <property type="match status" value="1"/>
</dbReference>
<dbReference type="EMBL" id="FNOP01000002">
    <property type="protein sequence ID" value="SDW52105.1"/>
    <property type="molecule type" value="Genomic_DNA"/>
</dbReference>
<protein>
    <submittedName>
        <fullName evidence="1">Trp operon repressor family</fullName>
    </submittedName>
</protein>
<name>A0A1H2U7F9_ACIFE</name>
<evidence type="ECO:0000313" key="1">
    <source>
        <dbReference type="EMBL" id="SDW52105.1"/>
    </source>
</evidence>
<dbReference type="PANTHER" id="PTHR40080:SF1">
    <property type="entry name" value="TRPR-LIKE PROTEIN YERC_YECD"/>
    <property type="match status" value="1"/>
</dbReference>
<gene>
    <name evidence="1" type="ORF">SAMN05216495_102129</name>
</gene>
<dbReference type="InterPro" id="IPR013368">
    <property type="entry name" value="YecD_YerC"/>
</dbReference>
<dbReference type="InterPro" id="IPR038116">
    <property type="entry name" value="TrpR-like_sf"/>
</dbReference>
<proteinExistence type="predicted"/>
<dbReference type="SUPFAM" id="SSF48295">
    <property type="entry name" value="TrpR-like"/>
    <property type="match status" value="1"/>
</dbReference>
<comment type="caution">
    <text evidence="1">The sequence shown here is derived from an EMBL/GenBank/DDBJ whole genome shotgun (WGS) entry which is preliminary data.</text>
</comment>
<dbReference type="Gene3D" id="1.10.1270.10">
    <property type="entry name" value="TrpR-like"/>
    <property type="match status" value="1"/>
</dbReference>
<dbReference type="GO" id="GO:0043565">
    <property type="term" value="F:sequence-specific DNA binding"/>
    <property type="evidence" value="ECO:0007669"/>
    <property type="project" value="InterPro"/>
</dbReference>
<sequence>MEVDLLKKGVTIMVAGLNERELKQLAKAFTLLKDLDGSLAFLEDICTPNELKALSQRLEVAVRLHRGENYAKIVKDTGASSTTVSRVNRCLNYGAGGYRTLIPILTEGANEK</sequence>
<dbReference type="Pfam" id="PF01371">
    <property type="entry name" value="Trp_repressor"/>
    <property type="match status" value="1"/>
</dbReference>
<dbReference type="Proteomes" id="UP000182379">
    <property type="component" value="Unassembled WGS sequence"/>
</dbReference>
<dbReference type="AlphaFoldDB" id="A0A1H2U7F9"/>
<dbReference type="InterPro" id="IPR000831">
    <property type="entry name" value="Trp_repress"/>
</dbReference>
<evidence type="ECO:0000313" key="2">
    <source>
        <dbReference type="Proteomes" id="UP000182379"/>
    </source>
</evidence>
<accession>A0A1H2U7F9</accession>
<dbReference type="NCBIfam" id="TIGR02531">
    <property type="entry name" value="yecD_yerC"/>
    <property type="match status" value="1"/>
</dbReference>
<dbReference type="PANTHER" id="PTHR40080">
    <property type="entry name" value="LMO1763 PROTEIN"/>
    <property type="match status" value="1"/>
</dbReference>
<dbReference type="GO" id="GO:0003700">
    <property type="term" value="F:DNA-binding transcription factor activity"/>
    <property type="evidence" value="ECO:0007669"/>
    <property type="project" value="InterPro"/>
</dbReference>
<reference evidence="1 2" key="1">
    <citation type="submission" date="2016-10" db="EMBL/GenBank/DDBJ databases">
        <authorList>
            <person name="Varghese N."/>
            <person name="Submissions S."/>
        </authorList>
    </citation>
    <scope>NUCLEOTIDE SEQUENCE [LARGE SCALE GENOMIC DNA]</scope>
    <source>
        <strain evidence="1 2">WCC6</strain>
    </source>
</reference>
<dbReference type="InterPro" id="IPR010921">
    <property type="entry name" value="Trp_repressor/repl_initiator"/>
</dbReference>
<organism evidence="1 2">
    <name type="scientific">Acidaminococcus fermentans</name>
    <dbReference type="NCBI Taxonomy" id="905"/>
    <lineage>
        <taxon>Bacteria</taxon>
        <taxon>Bacillati</taxon>
        <taxon>Bacillota</taxon>
        <taxon>Negativicutes</taxon>
        <taxon>Acidaminococcales</taxon>
        <taxon>Acidaminococcaceae</taxon>
        <taxon>Acidaminococcus</taxon>
    </lineage>
</organism>